<evidence type="ECO:0000256" key="1">
    <source>
        <dbReference type="ARBA" id="ARBA00022589"/>
    </source>
</evidence>
<dbReference type="InterPro" id="IPR036388">
    <property type="entry name" value="WH-like_DNA-bd_sf"/>
</dbReference>
<dbReference type="OrthoDB" id="1606438at2759"/>
<keyword evidence="2 7" id="KW-0489">Methyltransferase</keyword>
<dbReference type="InterPro" id="IPR012967">
    <property type="entry name" value="COMT_dimerisation"/>
</dbReference>
<feature type="domain" description="O-methyltransferase C-terminal" evidence="5">
    <location>
        <begin position="340"/>
        <end position="419"/>
    </location>
</feature>
<dbReference type="SUPFAM" id="SSF46785">
    <property type="entry name" value="Winged helix' DNA-binding domain"/>
    <property type="match status" value="1"/>
</dbReference>
<dbReference type="FunFam" id="3.40.50.150:FF:000206">
    <property type="entry name" value="O-methyltransferase ZRP4"/>
    <property type="match status" value="1"/>
</dbReference>
<proteinExistence type="predicted"/>
<dbReference type="STRING" id="56857.A0A200R0G2"/>
<dbReference type="GO" id="GO:0009820">
    <property type="term" value="P:alkaloid metabolic process"/>
    <property type="evidence" value="ECO:0007669"/>
    <property type="project" value="UniProtKB-KW"/>
</dbReference>
<dbReference type="PROSITE" id="PS51683">
    <property type="entry name" value="SAM_OMT_II"/>
    <property type="match status" value="2"/>
</dbReference>
<sequence length="438" mass="49406">MEVKKSDQANQAKTWKLIYGFAESQVLKCAVELDIAGTIHNHGQPMTLSELASQLPAQPVNSDRLYRVMRYLVHMKLFTKENVQGEEMRYGLAPSAKYLIKGWEKSIVPSILSLQDKVLMRPWNHLKDAVIGDCTAFEKVFGKNLWVYLADHPDKNKIFNESMACNSRLLTSALVHDCKSVFEGLTSLVDCGGGTGTAAKAIFKAFPHIKCSVYDLPHVIADSPSDPDIVRIAGDMFKFIPSADAILLKWILHDWDDNECIQILKLCKEVVPREGGKVIIVDIVLNVNSKHPFSKMRLRFDLGMMLRTGGKERTEEEWKKLIHAAGFTSYKITHISAIQSCILHDWNDDECIQILKKCKEALPREGGKVIIVDVVLDMDMSHPYSKIRFTLDLDMMLNTGGKERTVEEWKKLIDAAGFASYKITQISAVQSVIEAYPY</sequence>
<dbReference type="Proteomes" id="UP000195402">
    <property type="component" value="Unassembled WGS sequence"/>
</dbReference>
<dbReference type="EMBL" id="MVGT01000613">
    <property type="protein sequence ID" value="OVA16209.1"/>
    <property type="molecule type" value="Genomic_DNA"/>
</dbReference>
<dbReference type="InterPro" id="IPR001077">
    <property type="entry name" value="COMT_C"/>
</dbReference>
<comment type="caution">
    <text evidence="7">The sequence shown here is derived from an EMBL/GenBank/DDBJ whole genome shotgun (WGS) entry which is preliminary data.</text>
</comment>
<dbReference type="InterPro" id="IPR029063">
    <property type="entry name" value="SAM-dependent_MTases_sf"/>
</dbReference>
<dbReference type="Pfam" id="PF00891">
    <property type="entry name" value="Methyltransf_2"/>
    <property type="match status" value="2"/>
</dbReference>
<gene>
    <name evidence="7" type="ORF">BVC80_605g10</name>
</gene>
<evidence type="ECO:0000313" key="7">
    <source>
        <dbReference type="EMBL" id="OVA16209.1"/>
    </source>
</evidence>
<protein>
    <submittedName>
        <fullName evidence="7">O-methyltransferase</fullName>
    </submittedName>
</protein>
<dbReference type="PANTHER" id="PTHR11746">
    <property type="entry name" value="O-METHYLTRANSFERASE"/>
    <property type="match status" value="1"/>
</dbReference>
<dbReference type="GO" id="GO:0032259">
    <property type="term" value="P:methylation"/>
    <property type="evidence" value="ECO:0007669"/>
    <property type="project" value="UniProtKB-KW"/>
</dbReference>
<organism evidence="7 8">
    <name type="scientific">Macleaya cordata</name>
    <name type="common">Five-seeded plume-poppy</name>
    <name type="synonym">Bocconia cordata</name>
    <dbReference type="NCBI Taxonomy" id="56857"/>
    <lineage>
        <taxon>Eukaryota</taxon>
        <taxon>Viridiplantae</taxon>
        <taxon>Streptophyta</taxon>
        <taxon>Embryophyta</taxon>
        <taxon>Tracheophyta</taxon>
        <taxon>Spermatophyta</taxon>
        <taxon>Magnoliopsida</taxon>
        <taxon>Ranunculales</taxon>
        <taxon>Papaveraceae</taxon>
        <taxon>Papaveroideae</taxon>
        <taxon>Macleaya</taxon>
    </lineage>
</organism>
<keyword evidence="1" id="KW-0017">Alkaloid metabolism</keyword>
<feature type="domain" description="O-methyltransferase dimerisation" evidence="6">
    <location>
        <begin position="15"/>
        <end position="101"/>
    </location>
</feature>
<dbReference type="OMA" id="KDFMAPW"/>
<dbReference type="Pfam" id="PF08100">
    <property type="entry name" value="Dimerisation"/>
    <property type="match status" value="1"/>
</dbReference>
<keyword evidence="4" id="KW-0949">S-adenosyl-L-methionine</keyword>
<dbReference type="InterPro" id="IPR016461">
    <property type="entry name" value="COMT-like"/>
</dbReference>
<dbReference type="AlphaFoldDB" id="A0A200R0G2"/>
<dbReference type="GO" id="GO:0008171">
    <property type="term" value="F:O-methyltransferase activity"/>
    <property type="evidence" value="ECO:0007669"/>
    <property type="project" value="InterPro"/>
</dbReference>
<accession>A0A200R0G2</accession>
<evidence type="ECO:0000259" key="5">
    <source>
        <dbReference type="Pfam" id="PF00891"/>
    </source>
</evidence>
<feature type="domain" description="O-methyltransferase C-terminal" evidence="5">
    <location>
        <begin position="123"/>
        <end position="327"/>
    </location>
</feature>
<evidence type="ECO:0000256" key="4">
    <source>
        <dbReference type="ARBA" id="ARBA00022691"/>
    </source>
</evidence>
<dbReference type="InterPro" id="IPR036390">
    <property type="entry name" value="WH_DNA-bd_sf"/>
</dbReference>
<dbReference type="Gene3D" id="1.10.10.10">
    <property type="entry name" value="Winged helix-like DNA-binding domain superfamily/Winged helix DNA-binding domain"/>
    <property type="match status" value="1"/>
</dbReference>
<dbReference type="Gene3D" id="3.40.50.150">
    <property type="entry name" value="Vaccinia Virus protein VP39"/>
    <property type="match status" value="2"/>
</dbReference>
<keyword evidence="3 7" id="KW-0808">Transferase</keyword>
<evidence type="ECO:0000259" key="6">
    <source>
        <dbReference type="Pfam" id="PF08100"/>
    </source>
</evidence>
<dbReference type="InParanoid" id="A0A200R0G2"/>
<name>A0A200R0G2_MACCD</name>
<reference evidence="7 8" key="1">
    <citation type="journal article" date="2017" name="Mol. Plant">
        <title>The Genome of Medicinal Plant Macleaya cordata Provides New Insights into Benzylisoquinoline Alkaloids Metabolism.</title>
        <authorList>
            <person name="Liu X."/>
            <person name="Liu Y."/>
            <person name="Huang P."/>
            <person name="Ma Y."/>
            <person name="Qing Z."/>
            <person name="Tang Q."/>
            <person name="Cao H."/>
            <person name="Cheng P."/>
            <person name="Zheng Y."/>
            <person name="Yuan Z."/>
            <person name="Zhou Y."/>
            <person name="Liu J."/>
            <person name="Tang Z."/>
            <person name="Zhuo Y."/>
            <person name="Zhang Y."/>
            <person name="Yu L."/>
            <person name="Huang J."/>
            <person name="Yang P."/>
            <person name="Peng Q."/>
            <person name="Zhang J."/>
            <person name="Jiang W."/>
            <person name="Zhang Z."/>
            <person name="Lin K."/>
            <person name="Ro D.K."/>
            <person name="Chen X."/>
            <person name="Xiong X."/>
            <person name="Shang Y."/>
            <person name="Huang S."/>
            <person name="Zeng J."/>
        </authorList>
    </citation>
    <scope>NUCLEOTIDE SEQUENCE [LARGE SCALE GENOMIC DNA]</scope>
    <source>
        <strain evidence="8">cv. BLH2017</strain>
        <tissue evidence="7">Root</tissue>
    </source>
</reference>
<evidence type="ECO:0000256" key="2">
    <source>
        <dbReference type="ARBA" id="ARBA00022603"/>
    </source>
</evidence>
<evidence type="ECO:0000256" key="3">
    <source>
        <dbReference type="ARBA" id="ARBA00022679"/>
    </source>
</evidence>
<evidence type="ECO:0000313" key="8">
    <source>
        <dbReference type="Proteomes" id="UP000195402"/>
    </source>
</evidence>
<dbReference type="GO" id="GO:0046983">
    <property type="term" value="F:protein dimerization activity"/>
    <property type="evidence" value="ECO:0007669"/>
    <property type="project" value="InterPro"/>
</dbReference>
<dbReference type="SUPFAM" id="SSF53335">
    <property type="entry name" value="S-adenosyl-L-methionine-dependent methyltransferases"/>
    <property type="match status" value="2"/>
</dbReference>
<keyword evidence="8" id="KW-1185">Reference proteome</keyword>